<sequence length="442" mass="51285">CPKCGKPGLQQDWCRKCESRKFKKLSKWTSGNEYLDKLIKYTQNKAYGPCSFWEWIPYEKFSDIQYLSKGGFGTMFVANWVDGPRDLWDYDSQQYVRNKNCKVALKRLDDDIINSGFVNELRSYYCRAKTRCDYAIRIYGISREPETNSYIIVMPYYHKGDLRTILRERKTELTWQEKFQILYSLSNALKDIHLKGHTHCNLHPGNIFQVSQDSSVRIIIGDLGMNKSACRDPTALESYGVVPYVASETLRSWPYTQASDIYSFGMIMWELSSGKPPFLDRAHDEHLVFEVCEGLRPDIVEGTPKCYVELMRKCWNDEPSNRPRALEIYQIIQSWDNSLFRSIDEELSSISESSDEEVNVHPEAIYSSKPLSGIITQGFGLESTLSQDNPRKSIVFKNSEIQDTDKIKELIPKKKHRNLANNDIPTIEIHKYDSEPSDEEKD</sequence>
<dbReference type="EMBL" id="CAJVPU010017239">
    <property type="protein sequence ID" value="CAG8658327.1"/>
    <property type="molecule type" value="Genomic_DNA"/>
</dbReference>
<evidence type="ECO:0000313" key="2">
    <source>
        <dbReference type="Proteomes" id="UP000789702"/>
    </source>
</evidence>
<accession>A0ACA9NM18</accession>
<dbReference type="Proteomes" id="UP000789702">
    <property type="component" value="Unassembled WGS sequence"/>
</dbReference>
<organism evidence="1 2">
    <name type="scientific">Dentiscutata heterogama</name>
    <dbReference type="NCBI Taxonomy" id="1316150"/>
    <lineage>
        <taxon>Eukaryota</taxon>
        <taxon>Fungi</taxon>
        <taxon>Fungi incertae sedis</taxon>
        <taxon>Mucoromycota</taxon>
        <taxon>Glomeromycotina</taxon>
        <taxon>Glomeromycetes</taxon>
        <taxon>Diversisporales</taxon>
        <taxon>Gigasporaceae</taxon>
        <taxon>Dentiscutata</taxon>
    </lineage>
</organism>
<evidence type="ECO:0000313" key="1">
    <source>
        <dbReference type="EMBL" id="CAG8658327.1"/>
    </source>
</evidence>
<proteinExistence type="predicted"/>
<gene>
    <name evidence="1" type="ORF">DHETER_LOCUS9633</name>
</gene>
<protein>
    <submittedName>
        <fullName evidence="1">9751_t:CDS:1</fullName>
    </submittedName>
</protein>
<feature type="non-terminal residue" evidence="1">
    <location>
        <position position="1"/>
    </location>
</feature>
<reference evidence="1" key="1">
    <citation type="submission" date="2021-06" db="EMBL/GenBank/DDBJ databases">
        <authorList>
            <person name="Kallberg Y."/>
            <person name="Tangrot J."/>
            <person name="Rosling A."/>
        </authorList>
    </citation>
    <scope>NUCLEOTIDE SEQUENCE</scope>
    <source>
        <strain evidence="1">IL203A</strain>
    </source>
</reference>
<name>A0ACA9NM18_9GLOM</name>
<comment type="caution">
    <text evidence="1">The sequence shown here is derived from an EMBL/GenBank/DDBJ whole genome shotgun (WGS) entry which is preliminary data.</text>
</comment>
<keyword evidence="2" id="KW-1185">Reference proteome</keyword>